<proteinExistence type="predicted"/>
<dbReference type="AlphaFoldDB" id="A0A927JCP2"/>
<dbReference type="RefSeq" id="WP_192039340.1">
    <property type="nucleotide sequence ID" value="NZ_JACYWE010000005.1"/>
</dbReference>
<feature type="domain" description="Rv2525c-like glycoside hydrolase-like" evidence="2">
    <location>
        <begin position="77"/>
        <end position="250"/>
    </location>
</feature>
<accession>A0A927JCP2</accession>
<dbReference type="Pfam" id="PF08924">
    <property type="entry name" value="Rv2525c_GlyHyd-like"/>
    <property type="match status" value="1"/>
</dbReference>
<evidence type="ECO:0000259" key="2">
    <source>
        <dbReference type="Pfam" id="PF08924"/>
    </source>
</evidence>
<dbReference type="PROSITE" id="PS51318">
    <property type="entry name" value="TAT"/>
    <property type="match status" value="1"/>
</dbReference>
<dbReference type="InterPro" id="IPR015020">
    <property type="entry name" value="Rv2525c-like_Glyco_Hydro-like"/>
</dbReference>
<evidence type="ECO:0000313" key="3">
    <source>
        <dbReference type="EMBL" id="MBD8506888.1"/>
    </source>
</evidence>
<gene>
    <name evidence="3" type="ORF">HT102_10345</name>
</gene>
<name>A0A927JCP2_9ACTN</name>
<evidence type="ECO:0000256" key="1">
    <source>
        <dbReference type="SAM" id="MobiDB-lite"/>
    </source>
</evidence>
<comment type="caution">
    <text evidence="3">The sequence shown here is derived from an EMBL/GenBank/DDBJ whole genome shotgun (WGS) entry which is preliminary data.</text>
</comment>
<dbReference type="Proteomes" id="UP000642993">
    <property type="component" value="Unassembled WGS sequence"/>
</dbReference>
<sequence>MASRRDFLRNAALGGLAAMQAGGAFSSLGDLLPGNSRPPSPTSPGTPPSPSVPTIPGSDDTGQILIDYAAGVPSAASIKRAGYRGVIRYMSEPRASWMIGKPMRASEVADMKSQGLAIVSCYQFGKDVTSDWRAGYNGGTRHAAIGERLHREAGGPANAVIYAAIDSNPSSSELELVAGYIRGWQDTIGAARTGVYANYPTIEFLRGRGLGRYFWMHNWGSGGRVHPAAHIHQFEIDRLTVDGVGIDRNRILKPSYGQW</sequence>
<evidence type="ECO:0000313" key="4">
    <source>
        <dbReference type="Proteomes" id="UP000642993"/>
    </source>
</evidence>
<dbReference type="InterPro" id="IPR006311">
    <property type="entry name" value="TAT_signal"/>
</dbReference>
<feature type="region of interest" description="Disordered" evidence="1">
    <location>
        <begin position="28"/>
        <end position="58"/>
    </location>
</feature>
<dbReference type="Gene3D" id="3.20.20.80">
    <property type="entry name" value="Glycosidases"/>
    <property type="match status" value="1"/>
</dbReference>
<protein>
    <submittedName>
        <fullName evidence="3">DUF1906 domain-containing protein</fullName>
    </submittedName>
</protein>
<keyword evidence="4" id="KW-1185">Reference proteome</keyword>
<reference evidence="3" key="1">
    <citation type="submission" date="2020-09" db="EMBL/GenBank/DDBJ databases">
        <title>Hoyosella lacisalsi sp. nov., a halotolerant actinobacterium isolated from soil of Lake Gudzhirganskoe.</title>
        <authorList>
            <person name="Yang Q."/>
            <person name="Guo P.Y."/>
            <person name="Liu S.W."/>
            <person name="Li F.N."/>
            <person name="Sun C.H."/>
        </authorList>
    </citation>
    <scope>NUCLEOTIDE SEQUENCE</scope>
    <source>
        <strain evidence="3">G463</strain>
    </source>
</reference>
<organism evidence="3 4">
    <name type="scientific">Lolliginicoccus lacisalsi</name>
    <dbReference type="NCBI Taxonomy" id="2742202"/>
    <lineage>
        <taxon>Bacteria</taxon>
        <taxon>Bacillati</taxon>
        <taxon>Actinomycetota</taxon>
        <taxon>Actinomycetes</taxon>
        <taxon>Mycobacteriales</taxon>
        <taxon>Hoyosellaceae</taxon>
        <taxon>Lolliginicoccus</taxon>
    </lineage>
</organism>
<dbReference type="SUPFAM" id="SSF51445">
    <property type="entry name" value="(Trans)glycosidases"/>
    <property type="match status" value="1"/>
</dbReference>
<dbReference type="InterPro" id="IPR017853">
    <property type="entry name" value="GH"/>
</dbReference>
<feature type="compositionally biased region" description="Pro residues" evidence="1">
    <location>
        <begin position="36"/>
        <end position="53"/>
    </location>
</feature>
<dbReference type="EMBL" id="JACYWE010000005">
    <property type="protein sequence ID" value="MBD8506888.1"/>
    <property type="molecule type" value="Genomic_DNA"/>
</dbReference>